<keyword evidence="8 10" id="KW-0239">DNA-directed DNA polymerase</keyword>
<name>A0ABP3R0U7_9PROT</name>
<evidence type="ECO:0000256" key="3">
    <source>
        <dbReference type="ARBA" id="ARBA00021035"/>
    </source>
</evidence>
<keyword evidence="7 10" id="KW-0235">DNA replication</keyword>
<keyword evidence="5 10" id="KW-0808">Transferase</keyword>
<evidence type="ECO:0000259" key="11">
    <source>
        <dbReference type="Pfam" id="PF00712"/>
    </source>
</evidence>
<dbReference type="CDD" id="cd00140">
    <property type="entry name" value="beta_clamp"/>
    <property type="match status" value="1"/>
</dbReference>
<evidence type="ECO:0000256" key="8">
    <source>
        <dbReference type="ARBA" id="ARBA00022932"/>
    </source>
</evidence>
<gene>
    <name evidence="14" type="primary">dnaN</name>
    <name evidence="14" type="ORF">GCM10009416_40600</name>
</gene>
<dbReference type="NCBIfam" id="TIGR00663">
    <property type="entry name" value="dnan"/>
    <property type="match status" value="1"/>
</dbReference>
<comment type="caution">
    <text evidence="14">The sequence shown here is derived from an EMBL/GenBank/DDBJ whole genome shotgun (WGS) entry which is preliminary data.</text>
</comment>
<feature type="domain" description="DNA polymerase III beta sliding clamp N-terminal" evidence="11">
    <location>
        <begin position="1"/>
        <end position="121"/>
    </location>
</feature>
<evidence type="ECO:0000256" key="5">
    <source>
        <dbReference type="ARBA" id="ARBA00022679"/>
    </source>
</evidence>
<dbReference type="Pfam" id="PF02768">
    <property type="entry name" value="DNA_pol3_beta_3"/>
    <property type="match status" value="1"/>
</dbReference>
<keyword evidence="6 10" id="KW-0548">Nucleotidyltransferase</keyword>
<evidence type="ECO:0000256" key="1">
    <source>
        <dbReference type="ARBA" id="ARBA00004496"/>
    </source>
</evidence>
<dbReference type="InterPro" id="IPR022634">
    <property type="entry name" value="DNA_polIII_beta_N"/>
</dbReference>
<dbReference type="PANTHER" id="PTHR30478">
    <property type="entry name" value="DNA POLYMERASE III SUBUNIT BETA"/>
    <property type="match status" value="1"/>
</dbReference>
<feature type="domain" description="DNA polymerase III beta sliding clamp C-terminal" evidence="13">
    <location>
        <begin position="253"/>
        <end position="374"/>
    </location>
</feature>
<dbReference type="SUPFAM" id="SSF55979">
    <property type="entry name" value="DNA clamp"/>
    <property type="match status" value="3"/>
</dbReference>
<evidence type="ECO:0000256" key="7">
    <source>
        <dbReference type="ARBA" id="ARBA00022705"/>
    </source>
</evidence>
<sequence length="375" mass="41383">MKFTVERAVLIKALAHVQSVVERRNTIPILANVLLSAEEGVLRLTATDMEIAVVEEVPGVQVVRPGRTTAPAATLYEIVRKLPEGARVELDHGGGEAPLKLRAGRFHTDLAVLPVEDFPSMTEGKLPHRFALGAGQVRDLVDRTRFAISTEETRYYLNGIYLHAVDSDGAKKLRAVATDGHRLARFQEDLPEGAGGIPGVIVPRKTVVELRKLAEETQEPVEVHLSETKIRFDLGSVHLTSKLIDGTFPEYDRVIPRGNDKVLRVKKKEFAEAVGRVAAISSERSRPVKLSLDRNRLLLSASSAEQGQAEEELDAEVVRYEAAPIEIGFQARYLNDITDQIGDEVEFRFADGSAPTLVMDAEKPEALYVLMPMRV</sequence>
<dbReference type="InterPro" id="IPR046938">
    <property type="entry name" value="DNA_clamp_sf"/>
</dbReference>
<dbReference type="InterPro" id="IPR022637">
    <property type="entry name" value="DNA_polIII_beta_cen"/>
</dbReference>
<comment type="function">
    <text evidence="10">Confers DNA tethering and processivity to DNA polymerases and other proteins. Acts as a clamp, forming a ring around DNA (a reaction catalyzed by the clamp-loading complex) which diffuses in an ATP-independent manner freely and bidirectionally along dsDNA. Initially characterized for its ability to contact the catalytic subunit of DNA polymerase III (Pol III), a complex, multichain enzyme responsible for most of the replicative synthesis in bacteria; Pol III exhibits 3'-5' exonuclease proofreading activity. The beta chain is required for initiation of replication as well as for processivity of DNA replication.</text>
</comment>
<keyword evidence="9" id="KW-0238">DNA-binding</keyword>
<dbReference type="Pfam" id="PF00712">
    <property type="entry name" value="DNA_pol3_beta"/>
    <property type="match status" value="1"/>
</dbReference>
<dbReference type="EMBL" id="BAAAFZ010000067">
    <property type="protein sequence ID" value="GAA0598316.1"/>
    <property type="molecule type" value="Genomic_DNA"/>
</dbReference>
<evidence type="ECO:0000313" key="14">
    <source>
        <dbReference type="EMBL" id="GAA0598316.1"/>
    </source>
</evidence>
<dbReference type="Proteomes" id="UP001501588">
    <property type="component" value="Unassembled WGS sequence"/>
</dbReference>
<protein>
    <recommendedName>
        <fullName evidence="3 10">Beta sliding clamp</fullName>
    </recommendedName>
</protein>
<evidence type="ECO:0000313" key="15">
    <source>
        <dbReference type="Proteomes" id="UP001501588"/>
    </source>
</evidence>
<evidence type="ECO:0000256" key="2">
    <source>
        <dbReference type="ARBA" id="ARBA00010752"/>
    </source>
</evidence>
<comment type="subcellular location">
    <subcellularLocation>
        <location evidence="1 10">Cytoplasm</location>
    </subcellularLocation>
</comment>
<keyword evidence="4 10" id="KW-0963">Cytoplasm</keyword>
<organism evidence="14 15">
    <name type="scientific">Craurococcus roseus</name>
    <dbReference type="NCBI Taxonomy" id="77585"/>
    <lineage>
        <taxon>Bacteria</taxon>
        <taxon>Pseudomonadati</taxon>
        <taxon>Pseudomonadota</taxon>
        <taxon>Alphaproteobacteria</taxon>
        <taxon>Acetobacterales</taxon>
        <taxon>Acetobacteraceae</taxon>
        <taxon>Craurococcus</taxon>
    </lineage>
</organism>
<reference evidence="15" key="1">
    <citation type="journal article" date="2019" name="Int. J. Syst. Evol. Microbiol.">
        <title>The Global Catalogue of Microorganisms (GCM) 10K type strain sequencing project: providing services to taxonomists for standard genome sequencing and annotation.</title>
        <authorList>
            <consortium name="The Broad Institute Genomics Platform"/>
            <consortium name="The Broad Institute Genome Sequencing Center for Infectious Disease"/>
            <person name="Wu L."/>
            <person name="Ma J."/>
        </authorList>
    </citation>
    <scope>NUCLEOTIDE SEQUENCE [LARGE SCALE GENOMIC DNA]</scope>
    <source>
        <strain evidence="15">JCM 9933</strain>
    </source>
</reference>
<dbReference type="PIRSF" id="PIRSF000804">
    <property type="entry name" value="DNA_pol_III_b"/>
    <property type="match status" value="1"/>
</dbReference>
<keyword evidence="15" id="KW-1185">Reference proteome</keyword>
<dbReference type="Pfam" id="PF02767">
    <property type="entry name" value="DNA_pol3_beta_2"/>
    <property type="match status" value="1"/>
</dbReference>
<dbReference type="Gene3D" id="3.70.10.10">
    <property type="match status" value="1"/>
</dbReference>
<evidence type="ECO:0000256" key="9">
    <source>
        <dbReference type="ARBA" id="ARBA00023125"/>
    </source>
</evidence>
<evidence type="ECO:0000256" key="10">
    <source>
        <dbReference type="PIRNR" id="PIRNR000804"/>
    </source>
</evidence>
<dbReference type="InterPro" id="IPR001001">
    <property type="entry name" value="DNA_polIII_beta"/>
</dbReference>
<dbReference type="RefSeq" id="WP_343897230.1">
    <property type="nucleotide sequence ID" value="NZ_BAAAFZ010000067.1"/>
</dbReference>
<comment type="similarity">
    <text evidence="2 10">Belongs to the beta sliding clamp family.</text>
</comment>
<dbReference type="InterPro" id="IPR022635">
    <property type="entry name" value="DNA_polIII_beta_C"/>
</dbReference>
<evidence type="ECO:0000259" key="12">
    <source>
        <dbReference type="Pfam" id="PF02767"/>
    </source>
</evidence>
<evidence type="ECO:0000259" key="13">
    <source>
        <dbReference type="Pfam" id="PF02768"/>
    </source>
</evidence>
<dbReference type="PANTHER" id="PTHR30478:SF0">
    <property type="entry name" value="BETA SLIDING CLAMP"/>
    <property type="match status" value="1"/>
</dbReference>
<accession>A0ABP3R0U7</accession>
<feature type="domain" description="DNA polymerase III beta sliding clamp central" evidence="12">
    <location>
        <begin position="136"/>
        <end position="250"/>
    </location>
</feature>
<dbReference type="SMART" id="SM00480">
    <property type="entry name" value="POL3Bc"/>
    <property type="match status" value="1"/>
</dbReference>
<evidence type="ECO:0000256" key="4">
    <source>
        <dbReference type="ARBA" id="ARBA00022490"/>
    </source>
</evidence>
<dbReference type="Gene3D" id="3.10.150.10">
    <property type="entry name" value="DNA Polymerase III, subunit A, domain 2"/>
    <property type="match status" value="1"/>
</dbReference>
<comment type="subunit">
    <text evidence="10">Forms a ring-shaped head-to-tail homodimer around DNA.</text>
</comment>
<evidence type="ECO:0000256" key="6">
    <source>
        <dbReference type="ARBA" id="ARBA00022695"/>
    </source>
</evidence>
<proteinExistence type="inferred from homology"/>